<gene>
    <name evidence="3" type="ORF">ESP70_014875</name>
</gene>
<reference evidence="3" key="1">
    <citation type="submission" date="2019-09" db="EMBL/GenBank/DDBJ databases">
        <authorList>
            <person name="Li J."/>
        </authorList>
    </citation>
    <scope>NUCLEOTIDE SEQUENCE [LARGE SCALE GENOMIC DNA]</scope>
    <source>
        <strain evidence="3">JCM 14732</strain>
    </source>
</reference>
<evidence type="ECO:0000313" key="3">
    <source>
        <dbReference type="EMBL" id="KAA1395438.1"/>
    </source>
</evidence>
<dbReference type="Proteomes" id="UP000380867">
    <property type="component" value="Unassembled WGS sequence"/>
</dbReference>
<evidence type="ECO:0000256" key="1">
    <source>
        <dbReference type="SAM" id="MobiDB-lite"/>
    </source>
</evidence>
<dbReference type="PROSITE" id="PS51257">
    <property type="entry name" value="PROKAR_LIPOPROTEIN"/>
    <property type="match status" value="1"/>
</dbReference>
<feature type="chain" id="PRO_5039433633" evidence="2">
    <location>
        <begin position="21"/>
        <end position="136"/>
    </location>
</feature>
<protein>
    <submittedName>
        <fullName evidence="3">Uncharacterized protein</fullName>
    </submittedName>
</protein>
<sequence length="136" mass="13706">MRTLAVALLLVLAGCGGGSDDPPATKATTSAPTQAVTTPTVAPPKGTPAPEALSKFRCAKTPKGVWNSSGFIANAGKSKVTYQVTVYVGEAAGGAEKAKTRQLANVSAGGSTRFVINNLPAPENGGSCHVQVLAQR</sequence>
<feature type="region of interest" description="Disordered" evidence="1">
    <location>
        <begin position="20"/>
        <end position="52"/>
    </location>
</feature>
<accession>A0A5M4FAQ4</accession>
<keyword evidence="4" id="KW-1185">Reference proteome</keyword>
<feature type="signal peptide" evidence="2">
    <location>
        <begin position="1"/>
        <end position="20"/>
    </location>
</feature>
<proteinExistence type="predicted"/>
<dbReference type="AlphaFoldDB" id="A0A5M4FAQ4"/>
<dbReference type="OrthoDB" id="3748429at2"/>
<feature type="compositionally biased region" description="Low complexity" evidence="1">
    <location>
        <begin position="22"/>
        <end position="40"/>
    </location>
</feature>
<keyword evidence="2" id="KW-0732">Signal</keyword>
<organism evidence="3 4">
    <name type="scientific">Aeromicrobium ginsengisoli</name>
    <dbReference type="NCBI Taxonomy" id="363867"/>
    <lineage>
        <taxon>Bacteria</taxon>
        <taxon>Bacillati</taxon>
        <taxon>Actinomycetota</taxon>
        <taxon>Actinomycetes</taxon>
        <taxon>Propionibacteriales</taxon>
        <taxon>Nocardioidaceae</taxon>
        <taxon>Aeromicrobium</taxon>
    </lineage>
</organism>
<comment type="caution">
    <text evidence="3">The sequence shown here is derived from an EMBL/GenBank/DDBJ whole genome shotgun (WGS) entry which is preliminary data.</text>
</comment>
<evidence type="ECO:0000313" key="4">
    <source>
        <dbReference type="Proteomes" id="UP000380867"/>
    </source>
</evidence>
<name>A0A5M4FAQ4_9ACTN</name>
<dbReference type="RefSeq" id="WP_149690103.1">
    <property type="nucleotide sequence ID" value="NZ_SDPQ02000003.1"/>
</dbReference>
<evidence type="ECO:0000256" key="2">
    <source>
        <dbReference type="SAM" id="SignalP"/>
    </source>
</evidence>
<dbReference type="EMBL" id="SDPQ02000003">
    <property type="protein sequence ID" value="KAA1395438.1"/>
    <property type="molecule type" value="Genomic_DNA"/>
</dbReference>